<evidence type="ECO:0000256" key="2">
    <source>
        <dbReference type="ARBA" id="ARBA00005346"/>
    </source>
</evidence>
<feature type="domain" description="NADH:quinone oxidoreductase/Mrp antiporter transmembrane" evidence="9">
    <location>
        <begin position="139"/>
        <end position="409"/>
    </location>
</feature>
<evidence type="ECO:0000313" key="10">
    <source>
        <dbReference type="EMBL" id="MBK1632606.1"/>
    </source>
</evidence>
<evidence type="ECO:0000256" key="4">
    <source>
        <dbReference type="ARBA" id="ARBA00022692"/>
    </source>
</evidence>
<feature type="transmembrane region" description="Helical" evidence="8">
    <location>
        <begin position="275"/>
        <end position="295"/>
    </location>
</feature>
<gene>
    <name evidence="10" type="ORF">CKO31_18035</name>
</gene>
<feature type="transmembrane region" description="Helical" evidence="8">
    <location>
        <begin position="245"/>
        <end position="263"/>
    </location>
</feature>
<evidence type="ECO:0000256" key="5">
    <source>
        <dbReference type="ARBA" id="ARBA00022989"/>
    </source>
</evidence>
<feature type="transmembrane region" description="Helical" evidence="8">
    <location>
        <begin position="302"/>
        <end position="323"/>
    </location>
</feature>
<accession>A0ABS1CMN6</accession>
<comment type="caution">
    <text evidence="10">The sequence shown here is derived from an EMBL/GenBank/DDBJ whole genome shotgun (WGS) entry which is preliminary data.</text>
</comment>
<keyword evidence="3" id="KW-1003">Cell membrane</keyword>
<keyword evidence="6 8" id="KW-0472">Membrane</keyword>
<reference evidence="10 11" key="1">
    <citation type="journal article" date="2020" name="Microorganisms">
        <title>Osmotic Adaptation and Compatible Solute Biosynthesis of Phototrophic Bacteria as Revealed from Genome Analyses.</title>
        <authorList>
            <person name="Imhoff J.F."/>
            <person name="Rahn T."/>
            <person name="Kunzel S."/>
            <person name="Keller A."/>
            <person name="Neulinger S.C."/>
        </authorList>
    </citation>
    <scope>NUCLEOTIDE SEQUENCE [LARGE SCALE GENOMIC DNA]</scope>
    <source>
        <strain evidence="10 11">DSM 6210</strain>
    </source>
</reference>
<feature type="transmembrane region" description="Helical" evidence="8">
    <location>
        <begin position="335"/>
        <end position="356"/>
    </location>
</feature>
<feature type="transmembrane region" description="Helical" evidence="8">
    <location>
        <begin position="172"/>
        <end position="193"/>
    </location>
</feature>
<feature type="transmembrane region" description="Helical" evidence="8">
    <location>
        <begin position="85"/>
        <end position="103"/>
    </location>
</feature>
<feature type="transmembrane region" description="Helical" evidence="8">
    <location>
        <begin position="565"/>
        <end position="586"/>
    </location>
</feature>
<dbReference type="EMBL" id="NRRV01000052">
    <property type="protein sequence ID" value="MBK1632606.1"/>
    <property type="molecule type" value="Genomic_DNA"/>
</dbReference>
<dbReference type="RefSeq" id="WP_200240318.1">
    <property type="nucleotide sequence ID" value="NZ_NRRV01000052.1"/>
</dbReference>
<keyword evidence="4 7" id="KW-0812">Transmembrane</keyword>
<feature type="transmembrane region" description="Helical" evidence="8">
    <location>
        <begin position="46"/>
        <end position="73"/>
    </location>
</feature>
<feature type="transmembrane region" description="Helical" evidence="8">
    <location>
        <begin position="407"/>
        <end position="429"/>
    </location>
</feature>
<evidence type="ECO:0000256" key="3">
    <source>
        <dbReference type="ARBA" id="ARBA00022475"/>
    </source>
</evidence>
<feature type="transmembrane region" description="Helical" evidence="8">
    <location>
        <begin position="132"/>
        <end position="160"/>
    </location>
</feature>
<dbReference type="PANTHER" id="PTHR42703:SF1">
    <property type="entry name" value="NA(+)_H(+) ANTIPORTER SUBUNIT D1"/>
    <property type="match status" value="1"/>
</dbReference>
<comment type="subcellular location">
    <subcellularLocation>
        <location evidence="1">Cell membrane</location>
        <topology evidence="1">Multi-pass membrane protein</topology>
    </subcellularLocation>
    <subcellularLocation>
        <location evidence="7">Membrane</location>
        <topology evidence="7">Multi-pass membrane protein</topology>
    </subcellularLocation>
</comment>
<feature type="transmembrane region" description="Helical" evidence="8">
    <location>
        <begin position="497"/>
        <end position="518"/>
    </location>
</feature>
<name>A0ABS1CMN6_9GAMM</name>
<feature type="transmembrane region" description="Helical" evidence="8">
    <location>
        <begin position="470"/>
        <end position="490"/>
    </location>
</feature>
<keyword evidence="5 8" id="KW-1133">Transmembrane helix</keyword>
<feature type="transmembrane region" description="Helical" evidence="8">
    <location>
        <begin position="441"/>
        <end position="464"/>
    </location>
</feature>
<protein>
    <recommendedName>
        <fullName evidence="9">NADH:quinone oxidoreductase/Mrp antiporter transmembrane domain-containing protein</fullName>
    </recommendedName>
</protein>
<evidence type="ECO:0000256" key="7">
    <source>
        <dbReference type="RuleBase" id="RU000320"/>
    </source>
</evidence>
<dbReference type="PANTHER" id="PTHR42703">
    <property type="entry name" value="NADH DEHYDROGENASE"/>
    <property type="match status" value="1"/>
</dbReference>
<dbReference type="Proteomes" id="UP000748752">
    <property type="component" value="Unassembled WGS sequence"/>
</dbReference>
<feature type="transmembrane region" description="Helical" evidence="8">
    <location>
        <begin position="213"/>
        <end position="233"/>
    </location>
</feature>
<feature type="transmembrane region" description="Helical" evidence="8">
    <location>
        <begin position="368"/>
        <end position="387"/>
    </location>
</feature>
<proteinExistence type="inferred from homology"/>
<dbReference type="InterPro" id="IPR003918">
    <property type="entry name" value="NADH_UbQ_OxRdtase"/>
</dbReference>
<dbReference type="Pfam" id="PF00361">
    <property type="entry name" value="Proton_antipo_M"/>
    <property type="match status" value="1"/>
</dbReference>
<evidence type="ECO:0000313" key="11">
    <source>
        <dbReference type="Proteomes" id="UP000748752"/>
    </source>
</evidence>
<comment type="similarity">
    <text evidence="2">Belongs to the CPA3 antiporters (TC 2.A.63) subunit D family.</text>
</comment>
<sequence>MSAWLLLIAWVWPLLLVWPASGVRFRQDWGTAASALSPRPSALPWVALGPVPALAAALLVPVGTELPLPWLFLGTHLALDATAQVYLAFTALVWLAAGVYAALGERGGPPEAPTARSGRFDVLFLLSMAGNFWLIVGADLFSFYAGFAMMGIAAYGLVVHDGSPSALWAGKVYLVMALLGEVALFAGLVMLASETGTTRPGTGEVTALSNATIALLLLGLGVKAGLVPLHLWLPLAHPAAPVPASAVLSGTMIKVALLGWLRFLPVGELALPGWGHWLALAGLGTMTLALPVGLVQRDPKVILAYSSIAKMGLMMTVLGLVLVEPALAPMGVAGIVFYAAQHGLAKGGLFLGVGLRKHAGPAGSMTQALILGVLVFLALALAGAPFTSGAAAKYDLKPVLDAAEWTWIGAVIAVTAVGTVLLMARFIWVSWRLQPHAEPDWLWPVAAWGLLAALVALFPFAIAFGKPEAWLSNGLPLGIGVGIAAAVALIAALQPKLFAPFVGLIPPGDLLALVMPLLRAVKAMGEVFLEDLGRVWGRLKGIALAAFERVFGTPAGDVERELRQWPVAGALWVGISALLLLLLLGAQAPGGG</sequence>
<dbReference type="InterPro" id="IPR001750">
    <property type="entry name" value="ND/Mrp_TM"/>
</dbReference>
<evidence type="ECO:0000256" key="8">
    <source>
        <dbReference type="SAM" id="Phobius"/>
    </source>
</evidence>
<evidence type="ECO:0000256" key="1">
    <source>
        <dbReference type="ARBA" id="ARBA00004651"/>
    </source>
</evidence>
<organism evidence="10 11">
    <name type="scientific">Thiohalocapsa halophila</name>
    <dbReference type="NCBI Taxonomy" id="69359"/>
    <lineage>
        <taxon>Bacteria</taxon>
        <taxon>Pseudomonadati</taxon>
        <taxon>Pseudomonadota</taxon>
        <taxon>Gammaproteobacteria</taxon>
        <taxon>Chromatiales</taxon>
        <taxon>Chromatiaceae</taxon>
        <taxon>Thiohalocapsa</taxon>
    </lineage>
</organism>
<dbReference type="PRINTS" id="PR01437">
    <property type="entry name" value="NUOXDRDTASE4"/>
</dbReference>
<keyword evidence="11" id="KW-1185">Reference proteome</keyword>
<evidence type="ECO:0000256" key="6">
    <source>
        <dbReference type="ARBA" id="ARBA00023136"/>
    </source>
</evidence>
<evidence type="ECO:0000259" key="9">
    <source>
        <dbReference type="Pfam" id="PF00361"/>
    </source>
</evidence>
<dbReference type="InterPro" id="IPR050586">
    <property type="entry name" value="CPA3_Na-H_Antiporter_D"/>
</dbReference>